<dbReference type="SUPFAM" id="SSF56801">
    <property type="entry name" value="Acetyl-CoA synthetase-like"/>
    <property type="match status" value="1"/>
</dbReference>
<comment type="catalytic activity">
    <reaction evidence="5">
        <text>a long-chain fatty acid + ATP + CoA = a long-chain fatty acyl-CoA + AMP + diphosphate</text>
        <dbReference type="Rhea" id="RHEA:15421"/>
        <dbReference type="ChEBI" id="CHEBI:30616"/>
        <dbReference type="ChEBI" id="CHEBI:33019"/>
        <dbReference type="ChEBI" id="CHEBI:57287"/>
        <dbReference type="ChEBI" id="CHEBI:57560"/>
        <dbReference type="ChEBI" id="CHEBI:83139"/>
        <dbReference type="ChEBI" id="CHEBI:456215"/>
        <dbReference type="EC" id="6.2.1.3"/>
    </reaction>
    <physiologicalReaction direction="left-to-right" evidence="5">
        <dbReference type="Rhea" id="RHEA:15422"/>
    </physiologicalReaction>
</comment>
<reference evidence="10" key="1">
    <citation type="submission" date="2019-10" db="EMBL/GenBank/DDBJ databases">
        <title>Streptomyces sp. nov., a novel actinobacterium isolated from alkaline environment.</title>
        <authorList>
            <person name="Golinska P."/>
        </authorList>
    </citation>
    <scope>NUCLEOTIDE SEQUENCE [LARGE SCALE GENOMIC DNA]</scope>
    <source>
        <strain evidence="10">DSM 42108</strain>
    </source>
</reference>
<dbReference type="InterPro" id="IPR042099">
    <property type="entry name" value="ANL_N_sf"/>
</dbReference>
<feature type="region of interest" description="Disordered" evidence="7">
    <location>
        <begin position="1"/>
        <end position="28"/>
    </location>
</feature>
<evidence type="ECO:0000256" key="6">
    <source>
        <dbReference type="ARBA" id="ARBA00032875"/>
    </source>
</evidence>
<dbReference type="AlphaFoldDB" id="A0A7W3T139"/>
<protein>
    <recommendedName>
        <fullName evidence="6">Acyl-CoA synthetase</fullName>
    </recommendedName>
</protein>
<dbReference type="Gene3D" id="3.30.300.30">
    <property type="match status" value="1"/>
</dbReference>
<comment type="similarity">
    <text evidence="1">Belongs to the ATP-dependent AMP-binding enzyme family.</text>
</comment>
<keyword evidence="4" id="KW-0443">Lipid metabolism</keyword>
<dbReference type="Gene3D" id="3.40.50.12780">
    <property type="entry name" value="N-terminal domain of ligase-like"/>
    <property type="match status" value="1"/>
</dbReference>
<evidence type="ECO:0000256" key="1">
    <source>
        <dbReference type="ARBA" id="ARBA00006432"/>
    </source>
</evidence>
<feature type="region of interest" description="Disordered" evidence="7">
    <location>
        <begin position="186"/>
        <end position="205"/>
    </location>
</feature>
<dbReference type="GO" id="GO:0004467">
    <property type="term" value="F:long-chain fatty acid-CoA ligase activity"/>
    <property type="evidence" value="ECO:0007669"/>
    <property type="project" value="UniProtKB-EC"/>
</dbReference>
<evidence type="ECO:0000313" key="9">
    <source>
        <dbReference type="EMBL" id="MBB0228686.1"/>
    </source>
</evidence>
<evidence type="ECO:0000259" key="8">
    <source>
        <dbReference type="Pfam" id="PF00501"/>
    </source>
</evidence>
<dbReference type="PANTHER" id="PTHR43272">
    <property type="entry name" value="LONG-CHAIN-FATTY-ACID--COA LIGASE"/>
    <property type="match status" value="1"/>
</dbReference>
<dbReference type="Pfam" id="PF00501">
    <property type="entry name" value="AMP-binding"/>
    <property type="match status" value="1"/>
</dbReference>
<dbReference type="Pfam" id="PF23562">
    <property type="entry name" value="AMP-binding_C_3"/>
    <property type="match status" value="1"/>
</dbReference>
<dbReference type="CDD" id="cd05907">
    <property type="entry name" value="VL_LC_FACS_like"/>
    <property type="match status" value="1"/>
</dbReference>
<gene>
    <name evidence="9" type="ORF">FOE67_03970</name>
</gene>
<dbReference type="GO" id="GO:0016020">
    <property type="term" value="C:membrane"/>
    <property type="evidence" value="ECO:0007669"/>
    <property type="project" value="TreeGrafter"/>
</dbReference>
<dbReference type="InterPro" id="IPR020845">
    <property type="entry name" value="AMP-binding_CS"/>
</dbReference>
<sequence>MGNVQAAPGSVGPPSTAADGGRTVTAPRRVRGAFVPQSTALRESSGPALRDAPDGNGLPGLIDANAARLPAEAVVARKRNGRWENVTASAFRDEIRAVAKGLIASGIRPGDRVALMSRTRYEWTLLDFALWYAGAVPVPIYETSSAEQAAWILADSGAVGVVTENTGHRALVESVRDRLPDLRRHWTLEPEAGNGAGGDAAGRGTEPPAVEALVRAGGEVGDAVLDRALATVGPDTPATIIYTSGTTGRPKGCVLTHGAFLADARGVVQVLGPLFRTGESSVLLFLPLAHVFARLVQVVAVLTPITLGHAPDVKTLTDELASFRPTIVLGVPRVFEKVYNSARTKAREAGKGRIFDAAAATAVAHSRALDTPGGPGPGLRLRHALFDRLVYRRLRAVLGGRATHAISGGAALGDRLGHFYRGIGFTVLEGYGLTESCAPTAVNPVDAPRIGTVGRPLPGTSVRIAEDGEVLLRGPHLFRGYWNNDAATAEAMTGDWYRTGDLGELDADGYLRLTGRKKEILVTAGGKNVAPAVIEDGIRAHPLVAECMVVGDGRPFVGALITVDEEFLPRWAAERGLEGLTEAELLEHPELRAELQRAVDRGNAAVSRAESVRRFHVLDHRFSEESGHLTPSMKLKRHVVARDFSDEIEALYSS</sequence>
<comment type="caution">
    <text evidence="9">The sequence shown here is derived from an EMBL/GenBank/DDBJ whole genome shotgun (WGS) entry which is preliminary data.</text>
</comment>
<evidence type="ECO:0000313" key="10">
    <source>
        <dbReference type="Proteomes" id="UP000530234"/>
    </source>
</evidence>
<feature type="domain" description="AMP-dependent synthetase/ligase" evidence="8">
    <location>
        <begin position="64"/>
        <end position="482"/>
    </location>
</feature>
<evidence type="ECO:0000256" key="2">
    <source>
        <dbReference type="ARBA" id="ARBA00022598"/>
    </source>
</evidence>
<keyword evidence="3" id="KW-0276">Fatty acid metabolism</keyword>
<keyword evidence="10" id="KW-1185">Reference proteome</keyword>
<evidence type="ECO:0000256" key="4">
    <source>
        <dbReference type="ARBA" id="ARBA00023098"/>
    </source>
</evidence>
<dbReference type="PROSITE" id="PS00455">
    <property type="entry name" value="AMP_BINDING"/>
    <property type="match status" value="1"/>
</dbReference>
<organism evidence="9 10">
    <name type="scientific">Streptomyces calidiresistens</name>
    <dbReference type="NCBI Taxonomy" id="1485586"/>
    <lineage>
        <taxon>Bacteria</taxon>
        <taxon>Bacillati</taxon>
        <taxon>Actinomycetota</taxon>
        <taxon>Actinomycetes</taxon>
        <taxon>Kitasatosporales</taxon>
        <taxon>Streptomycetaceae</taxon>
        <taxon>Streptomyces</taxon>
    </lineage>
</organism>
<dbReference type="Proteomes" id="UP000530234">
    <property type="component" value="Unassembled WGS sequence"/>
</dbReference>
<evidence type="ECO:0000256" key="7">
    <source>
        <dbReference type="SAM" id="MobiDB-lite"/>
    </source>
</evidence>
<dbReference type="InterPro" id="IPR000873">
    <property type="entry name" value="AMP-dep_synth/lig_dom"/>
</dbReference>
<accession>A0A7W3T139</accession>
<dbReference type="EMBL" id="VKHS01000045">
    <property type="protein sequence ID" value="MBB0228686.1"/>
    <property type="molecule type" value="Genomic_DNA"/>
</dbReference>
<evidence type="ECO:0000256" key="3">
    <source>
        <dbReference type="ARBA" id="ARBA00022832"/>
    </source>
</evidence>
<name>A0A7W3T139_9ACTN</name>
<proteinExistence type="inferred from homology"/>
<evidence type="ECO:0000256" key="5">
    <source>
        <dbReference type="ARBA" id="ARBA00024484"/>
    </source>
</evidence>
<dbReference type="InterPro" id="IPR045851">
    <property type="entry name" value="AMP-bd_C_sf"/>
</dbReference>
<keyword evidence="2" id="KW-0436">Ligase</keyword>
<dbReference type="PANTHER" id="PTHR43272:SF32">
    <property type="entry name" value="AMP-DEPENDENT SYNTHETASE_LIGASE DOMAIN-CONTAINING PROTEIN"/>
    <property type="match status" value="1"/>
</dbReference>